<evidence type="ECO:0000313" key="1">
    <source>
        <dbReference type="EMBL" id="TDN28768.1"/>
    </source>
</evidence>
<proteinExistence type="predicted"/>
<gene>
    <name evidence="1" type="ORF">CEE75_12340</name>
</gene>
<dbReference type="AlphaFoldDB" id="A0A4V3BI30"/>
<organism evidence="1 2">
    <name type="scientific">Lactobacillus crispatus</name>
    <dbReference type="NCBI Taxonomy" id="47770"/>
    <lineage>
        <taxon>Bacteria</taxon>
        <taxon>Bacillati</taxon>
        <taxon>Bacillota</taxon>
        <taxon>Bacilli</taxon>
        <taxon>Lactobacillales</taxon>
        <taxon>Lactobacillaceae</taxon>
        <taxon>Lactobacillus</taxon>
    </lineage>
</organism>
<sequence>MPIQVNTSLNHPIWRKDILSQNYFNLLKQAHVDTNKYYDVFTKFMGATNEFDFYQKHPDTISTINKINPKNNDLNDLGNQTLIMPNYFIPPLHFNYSFDIYDTFYGNFDMLTKSYKDTAKQLGTVAVPEINNLFKQIIDINIDNQINDTLNLLAASLGTNFYPTLCDTLKFYPELLPTLSHNHQGSNCINMFNLIYGKKSSFPRHDLLLLGCKNWRSIYDFEEVTPEFQVPCYKN</sequence>
<evidence type="ECO:0000313" key="2">
    <source>
        <dbReference type="Proteomes" id="UP000295195"/>
    </source>
</evidence>
<dbReference type="EMBL" id="NKLP01000260">
    <property type="protein sequence ID" value="TDN28768.1"/>
    <property type="molecule type" value="Genomic_DNA"/>
</dbReference>
<accession>A0A4V3BI30</accession>
<comment type="caution">
    <text evidence="1">The sequence shown here is derived from an EMBL/GenBank/DDBJ whole genome shotgun (WGS) entry which is preliminary data.</text>
</comment>
<dbReference type="RefSeq" id="WP_133476769.1">
    <property type="nucleotide sequence ID" value="NZ_JABERQ010000066.1"/>
</dbReference>
<dbReference type="Proteomes" id="UP000295195">
    <property type="component" value="Unassembled WGS sequence"/>
</dbReference>
<name>A0A4V3BI30_9LACO</name>
<protein>
    <submittedName>
        <fullName evidence="1">Uncharacterized protein</fullName>
    </submittedName>
</protein>
<reference evidence="1 2" key="1">
    <citation type="submission" date="2017-06" db="EMBL/GenBank/DDBJ databases">
        <authorList>
            <person name="Swanenburg J."/>
            <person name="Kort R."/>
        </authorList>
    </citation>
    <scope>NUCLEOTIDE SEQUENCE [LARGE SCALE GENOMIC DNA]</scope>
    <source>
        <strain evidence="1 2">RL05</strain>
    </source>
</reference>